<evidence type="ECO:0008006" key="4">
    <source>
        <dbReference type="Google" id="ProtNLM"/>
    </source>
</evidence>
<organism evidence="2 3">
    <name type="scientific">Mycobacterium shigaense</name>
    <dbReference type="NCBI Taxonomy" id="722731"/>
    <lineage>
        <taxon>Bacteria</taxon>
        <taxon>Bacillati</taxon>
        <taxon>Actinomycetota</taxon>
        <taxon>Actinomycetes</taxon>
        <taxon>Mycobacteriales</taxon>
        <taxon>Mycobacteriaceae</taxon>
        <taxon>Mycobacterium</taxon>
        <taxon>Mycobacterium simiae complex</taxon>
    </lineage>
</organism>
<protein>
    <recommendedName>
        <fullName evidence="4">Tetratricopeptide repeat family protein</fullName>
    </recommendedName>
</protein>
<name>A0A1Z4EPC0_9MYCO</name>
<dbReference type="Proteomes" id="UP000217736">
    <property type="component" value="Chromosome"/>
</dbReference>
<proteinExistence type="predicted"/>
<keyword evidence="3" id="KW-1185">Reference proteome</keyword>
<reference evidence="3" key="1">
    <citation type="submission" date="2017-06" db="EMBL/GenBank/DDBJ databases">
        <title>Complete Genome Sequence of Mycobacterium shigaense.</title>
        <authorList>
            <person name="Fukano H."/>
            <person name="Yoshida M."/>
            <person name="Kazumi Y."/>
            <person name="Ogura Y."/>
            <person name="Mitarai S."/>
            <person name="Hayashi T."/>
            <person name="Hoshino Y."/>
        </authorList>
    </citation>
    <scope>NUCLEOTIDE SEQUENCE [LARGE SCALE GENOMIC DNA]</scope>
    <source>
        <strain evidence="3">UN-152</strain>
    </source>
</reference>
<dbReference type="KEGG" id="mshg:MSG_04743"/>
<dbReference type="EMBL" id="AP018164">
    <property type="protein sequence ID" value="BAX94853.1"/>
    <property type="molecule type" value="Genomic_DNA"/>
</dbReference>
<dbReference type="AlphaFoldDB" id="A0A1Z4EPC0"/>
<dbReference type="Gene3D" id="1.25.40.10">
    <property type="entry name" value="Tetratricopeptide repeat domain"/>
    <property type="match status" value="1"/>
</dbReference>
<accession>A0A1Z4EPC0</accession>
<dbReference type="SUPFAM" id="SSF48452">
    <property type="entry name" value="TPR-like"/>
    <property type="match status" value="1"/>
</dbReference>
<gene>
    <name evidence="2" type="ORF">MSG_04743</name>
</gene>
<evidence type="ECO:0000313" key="2">
    <source>
        <dbReference type="EMBL" id="BAX94853.1"/>
    </source>
</evidence>
<dbReference type="InterPro" id="IPR011990">
    <property type="entry name" value="TPR-like_helical_dom_sf"/>
</dbReference>
<evidence type="ECO:0000313" key="3">
    <source>
        <dbReference type="Proteomes" id="UP000217736"/>
    </source>
</evidence>
<feature type="region of interest" description="Disordered" evidence="1">
    <location>
        <begin position="1"/>
        <end position="22"/>
    </location>
</feature>
<sequence>MRLIGNNPGGGRDSLTRPPHRPVRTYDAAVSISGELERARRLALVADETGAHDLLLSLVPAIEAEDRDEQILEVFAQLGDIYLARGANDAVHECIRRICDCLAIYSGIMAGTMPEAASQASMPAADIAHMIRRFSRRAQFLQTGVAAAQGDHEGAEAALSELSRADDAFPELDDEHARLIVHAQVLCATALCDDDLHVRSAPLWEHVLDAIDRLGDTEFDDQLRVAASTAYGRFCVETGRLTEAEPWLRRAGARARARGWELAYARTQLELAAARWLVSDHAGTEQLVSEAFPVIARYQRAHDVARCWLYLGLTRLAVGELKAADESWEHAERHWRELGKPLYLHRILLQRSWIAIFWSKFAEAVELIAQARELLDSSPRNSWLQYAQLDNHLGTVWRADALADLGFDSSGDPDEPLEETEARQAEGLGVLRGEVGTPEYFRAMTKLEQAAELKVPAALAVDSVRFSIADADTRARWATSISAPILAGAFAVAYEWENTQLISELVEYQSARGTFDTDPRRSVIGEWASAATTAVLVDTDPEPALAAAGPPAGAGRSLHRLGPLPPLQMQPDSPPIMSHYRALALQRYGRDVTAAEPAWSTWP</sequence>
<evidence type="ECO:0000256" key="1">
    <source>
        <dbReference type="SAM" id="MobiDB-lite"/>
    </source>
</evidence>